<dbReference type="Gramene" id="ERN11722">
    <property type="protein sequence ID" value="ERN11722"/>
    <property type="gene ID" value="AMTR_s00022p00234200"/>
</dbReference>
<evidence type="ECO:0000313" key="2">
    <source>
        <dbReference type="Proteomes" id="UP000017836"/>
    </source>
</evidence>
<evidence type="ECO:0000313" key="1">
    <source>
        <dbReference type="EMBL" id="ERN11722.1"/>
    </source>
</evidence>
<accession>W1PNZ8</accession>
<name>W1PNZ8_AMBTC</name>
<dbReference type="Proteomes" id="UP000017836">
    <property type="component" value="Unassembled WGS sequence"/>
</dbReference>
<sequence length="164" mass="17867">MKLRTETIKDDRPEFASLKAVLLGPYLLVGLSHGDSELYLGAEESLSDSITLIPDTYNSTLITLTRDFQQLFTTGNTLAMTRVGFYIVSEPDATFRWISKGKGDANDTSILGKTVSLEPFCFPGKVVMPQGLDKELLVGFKNSSDSGNVSNFPVVAGLDGTKFF</sequence>
<dbReference type="AlphaFoldDB" id="W1PNZ8"/>
<reference evidence="2" key="1">
    <citation type="journal article" date="2013" name="Science">
        <title>The Amborella genome and the evolution of flowering plants.</title>
        <authorList>
            <consortium name="Amborella Genome Project"/>
        </authorList>
    </citation>
    <scope>NUCLEOTIDE SEQUENCE [LARGE SCALE GENOMIC DNA]</scope>
</reference>
<gene>
    <name evidence="1" type="ORF">AMTR_s00022p00234200</name>
</gene>
<dbReference type="HOGENOM" id="CLU_1621236_0_0_1"/>
<dbReference type="PANTHER" id="PTHR31151:SF0">
    <property type="entry name" value="PROLINE-TRNA LIGASE (DUF1680)"/>
    <property type="match status" value="1"/>
</dbReference>
<dbReference type="EMBL" id="KI392687">
    <property type="protein sequence ID" value="ERN11722.1"/>
    <property type="molecule type" value="Genomic_DNA"/>
</dbReference>
<dbReference type="PANTHER" id="PTHR31151">
    <property type="entry name" value="PROLINE-TRNA LIGASE (DUF1680)"/>
    <property type="match status" value="1"/>
</dbReference>
<proteinExistence type="predicted"/>
<organism evidence="1 2">
    <name type="scientific">Amborella trichopoda</name>
    <dbReference type="NCBI Taxonomy" id="13333"/>
    <lineage>
        <taxon>Eukaryota</taxon>
        <taxon>Viridiplantae</taxon>
        <taxon>Streptophyta</taxon>
        <taxon>Embryophyta</taxon>
        <taxon>Tracheophyta</taxon>
        <taxon>Spermatophyta</taxon>
        <taxon>Magnoliopsida</taxon>
        <taxon>Amborellales</taxon>
        <taxon>Amborellaceae</taxon>
        <taxon>Amborella</taxon>
    </lineage>
</organism>
<keyword evidence="2" id="KW-1185">Reference proteome</keyword>
<protein>
    <submittedName>
        <fullName evidence="1">Uncharacterized protein</fullName>
    </submittedName>
</protein>